<sequence length="297" mass="32264">MTSLILNDRLNRPAYWMFICIFLGIRIGAVVLTEMGYISGFVRLMDFILFFVASVLGARLRDFGWSAFWGWAGVAVFNVVVPLGIIFLLKPVLLPSGGLSGSAGGYNTLLSTLPFFALIVAVGSPPSDPNSKYRRPSQYNIVVSESARQFAQHWILPPLSIFRRRVSRSAYWAGLVIVLLILFAQFIAEESNKGRLLVASLLALAVAVAALLAAARLRDFGWSGLWGWGSVVGLSLAVPIATISLIGESRMVTLPMHIVLGSLFLCMAVIVIVGIPAGNPGPNKYGPPFRWKKNNVA</sequence>
<dbReference type="EMBL" id="JAADZA010000002">
    <property type="protein sequence ID" value="NEV09900.1"/>
    <property type="molecule type" value="Genomic_DNA"/>
</dbReference>
<evidence type="ECO:0000313" key="2">
    <source>
        <dbReference type="EMBL" id="MBB6493655.1"/>
    </source>
</evidence>
<keyword evidence="1" id="KW-0472">Membrane</keyword>
<proteinExistence type="predicted"/>
<name>A0A6P1BYX9_RHITR</name>
<keyword evidence="1" id="KW-0812">Transmembrane</keyword>
<dbReference type="Proteomes" id="UP000471190">
    <property type="component" value="Unassembled WGS sequence"/>
</dbReference>
<dbReference type="Pfam" id="PF05656">
    <property type="entry name" value="DUF805"/>
    <property type="match status" value="1"/>
</dbReference>
<dbReference type="EMBL" id="JACHBF010000012">
    <property type="protein sequence ID" value="MBB6493655.1"/>
    <property type="molecule type" value="Genomic_DNA"/>
</dbReference>
<protein>
    <submittedName>
        <fullName evidence="3">DUF805 domain-containing protein</fullName>
    </submittedName>
    <submittedName>
        <fullName evidence="2">Uncharacterized membrane protein YhaH (DUF805 family)</fullName>
    </submittedName>
</protein>
<reference evidence="3 4" key="1">
    <citation type="submission" date="2020-02" db="EMBL/GenBank/DDBJ databases">
        <title>Draft genome sequence of Rhizobium tropici.</title>
        <authorList>
            <person name="Khayi S."/>
            <person name="Jemo M."/>
        </authorList>
    </citation>
    <scope>NUCLEOTIDE SEQUENCE [LARGE SCALE GENOMIC DNA]</scope>
    <source>
        <strain evidence="3 4">A12</strain>
    </source>
</reference>
<feature type="transmembrane region" description="Helical" evidence="1">
    <location>
        <begin position="109"/>
        <end position="127"/>
    </location>
</feature>
<feature type="transmembrane region" description="Helical" evidence="1">
    <location>
        <begin position="170"/>
        <end position="188"/>
    </location>
</feature>
<dbReference type="AlphaFoldDB" id="A0A6P1BYX9"/>
<gene>
    <name evidence="2" type="ORF">GGD45_004086</name>
    <name evidence="3" type="ORF">GXW80_02760</name>
</gene>
<evidence type="ECO:0000313" key="5">
    <source>
        <dbReference type="Proteomes" id="UP000526625"/>
    </source>
</evidence>
<evidence type="ECO:0000256" key="1">
    <source>
        <dbReference type="SAM" id="Phobius"/>
    </source>
</evidence>
<comment type="caution">
    <text evidence="3">The sequence shown here is derived from an EMBL/GenBank/DDBJ whole genome shotgun (WGS) entry which is preliminary data.</text>
</comment>
<feature type="transmembrane region" description="Helical" evidence="1">
    <location>
        <begin position="225"/>
        <end position="246"/>
    </location>
</feature>
<feature type="transmembrane region" description="Helical" evidence="1">
    <location>
        <begin position="258"/>
        <end position="277"/>
    </location>
</feature>
<feature type="transmembrane region" description="Helical" evidence="1">
    <location>
        <begin position="38"/>
        <end position="56"/>
    </location>
</feature>
<reference evidence="2 5" key="2">
    <citation type="submission" date="2020-08" db="EMBL/GenBank/DDBJ databases">
        <title>Genomic Encyclopedia of Type Strains, Phase IV (KMG-V): Genome sequencing to study the core and pangenomes of soil and plant-associated prokaryotes.</title>
        <authorList>
            <person name="Whitman W."/>
        </authorList>
    </citation>
    <scope>NUCLEOTIDE SEQUENCE [LARGE SCALE GENOMIC DNA]</scope>
    <source>
        <strain evidence="2 5">SEMIA 4059</strain>
    </source>
</reference>
<evidence type="ECO:0000313" key="3">
    <source>
        <dbReference type="EMBL" id="NEV09900.1"/>
    </source>
</evidence>
<feature type="transmembrane region" description="Helical" evidence="1">
    <location>
        <begin position="68"/>
        <end position="89"/>
    </location>
</feature>
<accession>A0A6P1BYX9</accession>
<organism evidence="3 4">
    <name type="scientific">Rhizobium tropici</name>
    <dbReference type="NCBI Taxonomy" id="398"/>
    <lineage>
        <taxon>Bacteria</taxon>
        <taxon>Pseudomonadati</taxon>
        <taxon>Pseudomonadota</taxon>
        <taxon>Alphaproteobacteria</taxon>
        <taxon>Hyphomicrobiales</taxon>
        <taxon>Rhizobiaceae</taxon>
        <taxon>Rhizobium/Agrobacterium group</taxon>
        <taxon>Rhizobium</taxon>
    </lineage>
</organism>
<dbReference type="InterPro" id="IPR008523">
    <property type="entry name" value="DUF805"/>
</dbReference>
<keyword evidence="1" id="KW-1133">Transmembrane helix</keyword>
<dbReference type="Proteomes" id="UP000526625">
    <property type="component" value="Unassembled WGS sequence"/>
</dbReference>
<dbReference type="GO" id="GO:0016020">
    <property type="term" value="C:membrane"/>
    <property type="evidence" value="ECO:0007669"/>
    <property type="project" value="InterPro"/>
</dbReference>
<evidence type="ECO:0000313" key="4">
    <source>
        <dbReference type="Proteomes" id="UP000471190"/>
    </source>
</evidence>
<dbReference type="RefSeq" id="WP_161624404.1">
    <property type="nucleotide sequence ID" value="NZ_JAADZA010000002.1"/>
</dbReference>
<feature type="transmembrane region" description="Helical" evidence="1">
    <location>
        <begin position="194"/>
        <end position="213"/>
    </location>
</feature>
<keyword evidence="5" id="KW-1185">Reference proteome</keyword>
<feature type="transmembrane region" description="Helical" evidence="1">
    <location>
        <begin position="14"/>
        <end position="32"/>
    </location>
</feature>